<dbReference type="AlphaFoldDB" id="A0A4R3M3T9"/>
<evidence type="ECO:0000313" key="3">
    <source>
        <dbReference type="Proteomes" id="UP000294664"/>
    </source>
</evidence>
<reference evidence="2 3" key="1">
    <citation type="submission" date="2019-03" db="EMBL/GenBank/DDBJ databases">
        <title>Genomic Encyclopedia of Type Strains, Phase IV (KMG-IV): sequencing the most valuable type-strain genomes for metagenomic binning, comparative biology and taxonomic classification.</title>
        <authorList>
            <person name="Goeker M."/>
        </authorList>
    </citation>
    <scope>NUCLEOTIDE SEQUENCE [LARGE SCALE GENOMIC DNA]</scope>
    <source>
        <strain evidence="2 3">DSM 9035</strain>
    </source>
</reference>
<dbReference type="Proteomes" id="UP000294664">
    <property type="component" value="Unassembled WGS sequence"/>
</dbReference>
<evidence type="ECO:0000313" key="2">
    <source>
        <dbReference type="EMBL" id="TCT07880.1"/>
    </source>
</evidence>
<dbReference type="SUPFAM" id="SSF53474">
    <property type="entry name" value="alpha/beta-Hydrolases"/>
    <property type="match status" value="1"/>
</dbReference>
<dbReference type="RefSeq" id="WP_132029286.1">
    <property type="nucleotide sequence ID" value="NZ_SMAI01000001.1"/>
</dbReference>
<dbReference type="Gene3D" id="3.40.50.1820">
    <property type="entry name" value="alpha/beta hydrolase"/>
    <property type="match status" value="1"/>
</dbReference>
<dbReference type="GO" id="GO:0016787">
    <property type="term" value="F:hydrolase activity"/>
    <property type="evidence" value="ECO:0007669"/>
    <property type="project" value="InterPro"/>
</dbReference>
<organism evidence="2 3">
    <name type="scientific">Aquabacter spiritensis</name>
    <dbReference type="NCBI Taxonomy" id="933073"/>
    <lineage>
        <taxon>Bacteria</taxon>
        <taxon>Pseudomonadati</taxon>
        <taxon>Pseudomonadota</taxon>
        <taxon>Alphaproteobacteria</taxon>
        <taxon>Hyphomicrobiales</taxon>
        <taxon>Xanthobacteraceae</taxon>
        <taxon>Aquabacter</taxon>
    </lineage>
</organism>
<dbReference type="EMBL" id="SMAI01000001">
    <property type="protein sequence ID" value="TCT07880.1"/>
    <property type="molecule type" value="Genomic_DNA"/>
</dbReference>
<dbReference type="PANTHER" id="PTHR46623:SF6">
    <property type="entry name" value="ALPHA_BETA-HYDROLASES SUPERFAMILY PROTEIN"/>
    <property type="match status" value="1"/>
</dbReference>
<dbReference type="InterPro" id="IPR002925">
    <property type="entry name" value="Dienelactn_hydro"/>
</dbReference>
<proteinExistence type="predicted"/>
<dbReference type="OrthoDB" id="9771666at2"/>
<dbReference type="InterPro" id="IPR029058">
    <property type="entry name" value="AB_hydrolase_fold"/>
</dbReference>
<comment type="caution">
    <text evidence="2">The sequence shown here is derived from an EMBL/GenBank/DDBJ whole genome shotgun (WGS) entry which is preliminary data.</text>
</comment>
<sequence length="255" mass="26527">MIALSAADGHTFSAYRADPPDAPKGAVVVLQEVFGVTPHIRRVTDAFAALGYLAIAPALFDRVRTCVELGHDEEGFLEGLTLVEKIGDATALADIQASVDAVKGAGKVAVVGFSWGGHLAYLAANEVAGLACSIGYYGAGIVEEGGAKRKVPTLLHFGSADSLIPLDRVTQFREDRPDVSAFAYPGATHGFDTAPRGPLNVAAASAAQERTCAWIAQYVEGQPPIALKNAGAYAQAKVDKKKGKKAGDDLAPPID</sequence>
<protein>
    <submittedName>
        <fullName evidence="2">Carboxymethylenebutenolidase</fullName>
    </submittedName>
</protein>
<dbReference type="Pfam" id="PF01738">
    <property type="entry name" value="DLH"/>
    <property type="match status" value="1"/>
</dbReference>
<accession>A0A4R3M3T9</accession>
<dbReference type="PANTHER" id="PTHR46623">
    <property type="entry name" value="CARBOXYMETHYLENEBUTENOLIDASE-RELATED"/>
    <property type="match status" value="1"/>
</dbReference>
<feature type="domain" description="Dienelactone hydrolase" evidence="1">
    <location>
        <begin position="12"/>
        <end position="218"/>
    </location>
</feature>
<evidence type="ECO:0000259" key="1">
    <source>
        <dbReference type="Pfam" id="PF01738"/>
    </source>
</evidence>
<gene>
    <name evidence="2" type="ORF">EDC64_101399</name>
</gene>
<dbReference type="InterPro" id="IPR051049">
    <property type="entry name" value="Dienelactone_hydrolase-like"/>
</dbReference>
<keyword evidence="3" id="KW-1185">Reference proteome</keyword>
<name>A0A4R3M3T9_9HYPH</name>